<dbReference type="AlphaFoldDB" id="A0A3Q0RGU5"/>
<dbReference type="OMA" id="LGKLWLC"/>
<dbReference type="Pfam" id="PF04457">
    <property type="entry name" value="MJ1316"/>
    <property type="match status" value="1"/>
</dbReference>
<dbReference type="Pfam" id="PF10469">
    <property type="entry name" value="AKAP7_NLS"/>
    <property type="match status" value="1"/>
</dbReference>
<dbReference type="Gene3D" id="3.90.1140.10">
    <property type="entry name" value="Cyclic phosphodiesterase"/>
    <property type="match status" value="1"/>
</dbReference>
<evidence type="ECO:0000256" key="2">
    <source>
        <dbReference type="SAM" id="MobiDB-lite"/>
    </source>
</evidence>
<reference evidence="4" key="1">
    <citation type="submission" date="2025-08" db="UniProtKB">
        <authorList>
            <consortium name="Ensembl"/>
        </authorList>
    </citation>
    <scope>IDENTIFICATION</scope>
</reference>
<dbReference type="SUPFAM" id="SSF55144">
    <property type="entry name" value="LigT-like"/>
    <property type="match status" value="1"/>
</dbReference>
<proteinExistence type="predicted"/>
<name>A0A3Q0RGU5_AMPCI</name>
<feature type="zinc finger region" description="C3H1-type" evidence="1">
    <location>
        <begin position="1"/>
        <end position="27"/>
    </location>
</feature>
<dbReference type="InterPro" id="IPR040459">
    <property type="entry name" value="MJ1316"/>
</dbReference>
<feature type="region of interest" description="Disordered" evidence="2">
    <location>
        <begin position="132"/>
        <end position="155"/>
    </location>
</feature>
<dbReference type="PROSITE" id="PS50103">
    <property type="entry name" value="ZF_C3H1"/>
    <property type="match status" value="1"/>
</dbReference>
<keyword evidence="1" id="KW-0479">Metal-binding</keyword>
<dbReference type="Ensembl" id="ENSACIT00000008222.1">
    <property type="protein sequence ID" value="ENSACIP00000007985.1"/>
    <property type="gene ID" value="ENSACIG00000006238.1"/>
</dbReference>
<keyword evidence="1" id="KW-0862">Zinc</keyword>
<dbReference type="InterPro" id="IPR000571">
    <property type="entry name" value="Znf_CCCH"/>
</dbReference>
<evidence type="ECO:0000313" key="5">
    <source>
        <dbReference type="Proteomes" id="UP000261340"/>
    </source>
</evidence>
<feature type="compositionally biased region" description="Basic and acidic residues" evidence="2">
    <location>
        <begin position="218"/>
        <end position="227"/>
    </location>
</feature>
<feature type="domain" description="C3H1-type" evidence="3">
    <location>
        <begin position="1"/>
        <end position="27"/>
    </location>
</feature>
<dbReference type="InterPro" id="IPR019510">
    <property type="entry name" value="AKAP7-like_phosphoesterase"/>
</dbReference>
<accession>A0A3Q0RGU5</accession>
<protein>
    <recommendedName>
        <fullName evidence="3">C3H1-type domain-containing protein</fullName>
    </recommendedName>
</protein>
<sequence>DGAKVCQFFRIGKCRFGLRCRLAHRSALLTLFNSHQQHRGELVNKKPRMRTADDVISRILWDPSVDASEFVVGYVDRFLGVLERPFCDFNWETNPCDCDYTAELALPKHRIQYFTYRGLRVWDRHTRTDRVFGSTGQSLAPPFGGEEVVKGRTSNFKENTEVLETTAEQPPAVSGQEEGCARTGNTHLEEEKQNQMNIHTPESAPPAPECKGNTSQEQQEKEKDGGRPPKKKPTHFITFRANTPAILSCFQQLQNELTSLLPSSAPHWQTASSLHVTLCLLVLHSPAEVAAAGEILRRFAQLDRNPPVAVTFPVKLKHFHGKVLYLSPQPQLQLQQLNSGLQEAYRKEGWLHRDSYNPRYHLTLAKLSGSEEERIFEGVGDLRVGKGLNFGRLPINTLHLCAIGGDKVDGFYERVCTVTLR</sequence>
<dbReference type="Proteomes" id="UP000261340">
    <property type="component" value="Unplaced"/>
</dbReference>
<dbReference type="GeneTree" id="ENSGT00390000010577"/>
<dbReference type="PANTHER" id="PTHR46729:SF1">
    <property type="entry name" value="LEUKOCYTE RECEPTOR CLUSTER MEMBER 9"/>
    <property type="match status" value="1"/>
</dbReference>
<keyword evidence="1" id="KW-0863">Zinc-finger</keyword>
<evidence type="ECO:0000259" key="3">
    <source>
        <dbReference type="PROSITE" id="PS50103"/>
    </source>
</evidence>
<dbReference type="STRING" id="61819.ENSACIP00000007985"/>
<dbReference type="InterPro" id="IPR009097">
    <property type="entry name" value="Cyclic_Pdiesterase"/>
</dbReference>
<dbReference type="PANTHER" id="PTHR46729">
    <property type="entry name" value="LEUKOCYTE RECEPTOR CLUSTER MEMBER 9"/>
    <property type="match status" value="1"/>
</dbReference>
<evidence type="ECO:0000256" key="1">
    <source>
        <dbReference type="PROSITE-ProRule" id="PRU00723"/>
    </source>
</evidence>
<dbReference type="InterPro" id="IPR042653">
    <property type="entry name" value="Leng9"/>
</dbReference>
<organism evidence="4 5">
    <name type="scientific">Amphilophus citrinellus</name>
    <name type="common">Midas cichlid</name>
    <name type="synonym">Cichlasoma citrinellum</name>
    <dbReference type="NCBI Taxonomy" id="61819"/>
    <lineage>
        <taxon>Eukaryota</taxon>
        <taxon>Metazoa</taxon>
        <taxon>Chordata</taxon>
        <taxon>Craniata</taxon>
        <taxon>Vertebrata</taxon>
        <taxon>Euteleostomi</taxon>
        <taxon>Actinopterygii</taxon>
        <taxon>Neopterygii</taxon>
        <taxon>Teleostei</taxon>
        <taxon>Neoteleostei</taxon>
        <taxon>Acanthomorphata</taxon>
        <taxon>Ovalentaria</taxon>
        <taxon>Cichlomorphae</taxon>
        <taxon>Cichliformes</taxon>
        <taxon>Cichlidae</taxon>
        <taxon>New World cichlids</taxon>
        <taxon>Cichlasomatinae</taxon>
        <taxon>Heroini</taxon>
        <taxon>Amphilophus</taxon>
    </lineage>
</organism>
<evidence type="ECO:0000313" key="4">
    <source>
        <dbReference type="Ensembl" id="ENSACIP00000007985.1"/>
    </source>
</evidence>
<feature type="region of interest" description="Disordered" evidence="2">
    <location>
        <begin position="196"/>
        <end position="233"/>
    </location>
</feature>
<reference evidence="4" key="2">
    <citation type="submission" date="2025-09" db="UniProtKB">
        <authorList>
            <consortium name="Ensembl"/>
        </authorList>
    </citation>
    <scope>IDENTIFICATION</scope>
</reference>
<dbReference type="GO" id="GO:0008270">
    <property type="term" value="F:zinc ion binding"/>
    <property type="evidence" value="ECO:0007669"/>
    <property type="project" value="UniProtKB-KW"/>
</dbReference>
<keyword evidence="5" id="KW-1185">Reference proteome</keyword>